<dbReference type="PROSITE" id="PS51078">
    <property type="entry name" value="ICLR_ED"/>
    <property type="match status" value="1"/>
</dbReference>
<dbReference type="Pfam" id="PF01614">
    <property type="entry name" value="IclR_C"/>
    <property type="match status" value="1"/>
</dbReference>
<dbReference type="Gene3D" id="3.30.450.40">
    <property type="match status" value="1"/>
</dbReference>
<evidence type="ECO:0000256" key="1">
    <source>
        <dbReference type="ARBA" id="ARBA00023015"/>
    </source>
</evidence>
<evidence type="ECO:0000256" key="3">
    <source>
        <dbReference type="ARBA" id="ARBA00023163"/>
    </source>
</evidence>
<dbReference type="InterPro" id="IPR014757">
    <property type="entry name" value="Tscrpt_reg_IclR_C"/>
</dbReference>
<dbReference type="InterPro" id="IPR036388">
    <property type="entry name" value="WH-like_DNA-bd_sf"/>
</dbReference>
<evidence type="ECO:0000313" key="5">
    <source>
        <dbReference type="EMBL" id="TQL67652.1"/>
    </source>
</evidence>
<evidence type="ECO:0000259" key="4">
    <source>
        <dbReference type="PROSITE" id="PS51078"/>
    </source>
</evidence>
<dbReference type="AlphaFoldDB" id="A0A543A4X8"/>
<keyword evidence="1" id="KW-0805">Transcription regulation</keyword>
<comment type="caution">
    <text evidence="5">The sequence shown here is derived from an EMBL/GenBank/DDBJ whole genome shotgun (WGS) entry which is preliminary data.</text>
</comment>
<dbReference type="Gene3D" id="1.10.10.10">
    <property type="entry name" value="Winged helix-like DNA-binding domain superfamily/Winged helix DNA-binding domain"/>
    <property type="match status" value="1"/>
</dbReference>
<dbReference type="InterPro" id="IPR036390">
    <property type="entry name" value="WH_DNA-bd_sf"/>
</dbReference>
<evidence type="ECO:0000313" key="6">
    <source>
        <dbReference type="Proteomes" id="UP000320209"/>
    </source>
</evidence>
<proteinExistence type="predicted"/>
<dbReference type="Pfam" id="PF09339">
    <property type="entry name" value="HTH_IclR"/>
    <property type="match status" value="1"/>
</dbReference>
<dbReference type="SMART" id="SM00346">
    <property type="entry name" value="HTH_ICLR"/>
    <property type="match status" value="1"/>
</dbReference>
<dbReference type="InterPro" id="IPR029016">
    <property type="entry name" value="GAF-like_dom_sf"/>
</dbReference>
<dbReference type="GO" id="GO:0045892">
    <property type="term" value="P:negative regulation of DNA-templated transcription"/>
    <property type="evidence" value="ECO:0007669"/>
    <property type="project" value="TreeGrafter"/>
</dbReference>
<name>A0A543A4X8_9ACTN</name>
<accession>A0A543A4X8</accession>
<protein>
    <submittedName>
        <fullName evidence="5">IclR family transcriptional regulator</fullName>
    </submittedName>
</protein>
<organism evidence="5 6">
    <name type="scientific">Nocardioides albertanoniae</name>
    <dbReference type="NCBI Taxonomy" id="1175486"/>
    <lineage>
        <taxon>Bacteria</taxon>
        <taxon>Bacillati</taxon>
        <taxon>Actinomycetota</taxon>
        <taxon>Actinomycetes</taxon>
        <taxon>Propionibacteriales</taxon>
        <taxon>Nocardioidaceae</taxon>
        <taxon>Nocardioides</taxon>
    </lineage>
</organism>
<dbReference type="GO" id="GO:0003677">
    <property type="term" value="F:DNA binding"/>
    <property type="evidence" value="ECO:0007669"/>
    <property type="project" value="UniProtKB-KW"/>
</dbReference>
<dbReference type="Proteomes" id="UP000320209">
    <property type="component" value="Unassembled WGS sequence"/>
</dbReference>
<reference evidence="5 6" key="1">
    <citation type="submission" date="2019-06" db="EMBL/GenBank/DDBJ databases">
        <title>Sequencing the genomes of 1000 actinobacteria strains.</title>
        <authorList>
            <person name="Klenk H.-P."/>
        </authorList>
    </citation>
    <scope>NUCLEOTIDE SEQUENCE [LARGE SCALE GENOMIC DNA]</scope>
    <source>
        <strain evidence="5 6">DSM 25218</strain>
    </source>
</reference>
<sequence length="261" mass="27799">MIMSRFADEETGAAMAGGSSGRTVASRVLALIGAFDPGHRRLTLSELAARADLSLPTAHRLIAELVGWGALVREDDGTYAVGRRLWDAGLLAPVATDLRTVAAPFLHDLYGATLETVHLAVREGDHVLYLETLRGTRNVPIVSSVGSRLPMYSTGVGKVLLAHAPDDVRHRVLTGPLTPFTRYTITTPGRLRRQLDRVVSDGWATTAEEMTLGACSVAVPVTTADGVIGALGIVVSDLRRNRPRLVSALQVTAQGVVRALP</sequence>
<evidence type="ECO:0000256" key="2">
    <source>
        <dbReference type="ARBA" id="ARBA00023125"/>
    </source>
</evidence>
<gene>
    <name evidence="5" type="ORF">FB381_1534</name>
</gene>
<dbReference type="GO" id="GO:0003700">
    <property type="term" value="F:DNA-binding transcription factor activity"/>
    <property type="evidence" value="ECO:0007669"/>
    <property type="project" value="TreeGrafter"/>
</dbReference>
<dbReference type="SUPFAM" id="SSF55781">
    <property type="entry name" value="GAF domain-like"/>
    <property type="match status" value="1"/>
</dbReference>
<keyword evidence="2" id="KW-0238">DNA-binding</keyword>
<dbReference type="EMBL" id="VFOV01000001">
    <property type="protein sequence ID" value="TQL67652.1"/>
    <property type="molecule type" value="Genomic_DNA"/>
</dbReference>
<dbReference type="SUPFAM" id="SSF46785">
    <property type="entry name" value="Winged helix' DNA-binding domain"/>
    <property type="match status" value="1"/>
</dbReference>
<keyword evidence="6" id="KW-1185">Reference proteome</keyword>
<feature type="domain" description="IclR-ED" evidence="4">
    <location>
        <begin position="84"/>
        <end position="261"/>
    </location>
</feature>
<keyword evidence="3" id="KW-0804">Transcription</keyword>
<dbReference type="InterPro" id="IPR050707">
    <property type="entry name" value="HTH_MetabolicPath_Reg"/>
</dbReference>
<dbReference type="InterPro" id="IPR005471">
    <property type="entry name" value="Tscrpt_reg_IclR_N"/>
</dbReference>
<dbReference type="PANTHER" id="PTHR30136:SF24">
    <property type="entry name" value="HTH-TYPE TRANSCRIPTIONAL REPRESSOR ALLR"/>
    <property type="match status" value="1"/>
</dbReference>
<dbReference type="PANTHER" id="PTHR30136">
    <property type="entry name" value="HELIX-TURN-HELIX TRANSCRIPTIONAL REGULATOR, ICLR FAMILY"/>
    <property type="match status" value="1"/>
</dbReference>